<keyword evidence="3" id="KW-0812">Transmembrane</keyword>
<proteinExistence type="inferred from homology"/>
<dbReference type="InterPro" id="IPR036249">
    <property type="entry name" value="Thioredoxin-like_sf"/>
</dbReference>
<dbReference type="GeneID" id="111135440"/>
<evidence type="ECO:0000256" key="1">
    <source>
        <dbReference type="ARBA" id="ARBA00004167"/>
    </source>
</evidence>
<dbReference type="Pfam" id="PF22441">
    <property type="entry name" value="CLIC-like_N"/>
    <property type="match status" value="1"/>
</dbReference>
<dbReference type="KEGG" id="cvn:111135440"/>
<name>A0A8B8EMU2_CRAVI</name>
<feature type="domain" description="CLIC N-terminal" evidence="6">
    <location>
        <begin position="12"/>
        <end position="95"/>
    </location>
</feature>
<dbReference type="SUPFAM" id="SSF52833">
    <property type="entry name" value="Thioredoxin-like"/>
    <property type="match status" value="1"/>
</dbReference>
<comment type="similarity">
    <text evidence="2">Belongs to the chloride channel CLIC family.</text>
</comment>
<dbReference type="RefSeq" id="XP_022341224.1">
    <property type="nucleotide sequence ID" value="XM_022485516.1"/>
</dbReference>
<dbReference type="OrthoDB" id="1935530at2759"/>
<dbReference type="PANTHER" id="PTHR43920:SF5">
    <property type="entry name" value="CHLORIDE INTRACELLULAR CHANNEL CLIC"/>
    <property type="match status" value="1"/>
</dbReference>
<dbReference type="InterPro" id="IPR053823">
    <property type="entry name" value="CLIC_N"/>
</dbReference>
<dbReference type="Gene3D" id="1.20.1050.10">
    <property type="match status" value="1"/>
</dbReference>
<dbReference type="RefSeq" id="XP_022338712.1">
    <property type="nucleotide sequence ID" value="XM_022483004.1"/>
</dbReference>
<evidence type="ECO:0000313" key="11">
    <source>
        <dbReference type="RefSeq" id="XP_022341222.1"/>
    </source>
</evidence>
<dbReference type="KEGG" id="cvn:111134167"/>
<evidence type="ECO:0000313" key="9">
    <source>
        <dbReference type="RefSeq" id="XP_022338712.1"/>
    </source>
</evidence>
<dbReference type="SUPFAM" id="SSF47616">
    <property type="entry name" value="GST C-terminal domain-like"/>
    <property type="match status" value="1"/>
</dbReference>
<evidence type="ECO:0000256" key="2">
    <source>
        <dbReference type="ARBA" id="ARBA00007655"/>
    </source>
</evidence>
<keyword evidence="4" id="KW-1133">Transmembrane helix</keyword>
<evidence type="ECO:0000256" key="5">
    <source>
        <dbReference type="ARBA" id="ARBA00023136"/>
    </source>
</evidence>
<accession>A0A8B8EMU2</accession>
<dbReference type="RefSeq" id="XP_022338713.1">
    <property type="nucleotide sequence ID" value="XM_022483005.1"/>
</dbReference>
<dbReference type="GO" id="GO:0005737">
    <property type="term" value="C:cytoplasm"/>
    <property type="evidence" value="ECO:0007669"/>
    <property type="project" value="TreeGrafter"/>
</dbReference>
<gene>
    <name evidence="11 12 13" type="primary">LOC111135440</name>
    <name evidence="8 9 10" type="synonym">LOC111134167</name>
</gene>
<evidence type="ECO:0000313" key="12">
    <source>
        <dbReference type="RefSeq" id="XP_022341223.1"/>
    </source>
</evidence>
<evidence type="ECO:0000256" key="3">
    <source>
        <dbReference type="ARBA" id="ARBA00022692"/>
    </source>
</evidence>
<sequence>MNGQSDSMPSNHVELYVKAGKDGESYGANVFCQRFYMILDIKAKHGTLTYDVITINMARPPAEFKKFANRLPVLRHNDEILVDNDEILQYIDEHFPYPSLKYDDMIAHSVCLDVFAKFSYYIKQVSHGPEALLKELQAINDYLETNSNKFMCRDELCHLDCLMLPKLQHIRVAAKAFKDFQIPDDMVGLWKYLQRAYENDTFRKTCPSDQEIVHEWESKAGIPPLSESKKKIYTMDGYVEPQFSMSVPDMISTNGQ</sequence>
<dbReference type="GO" id="GO:0005254">
    <property type="term" value="F:chloride channel activity"/>
    <property type="evidence" value="ECO:0007669"/>
    <property type="project" value="TreeGrafter"/>
</dbReference>
<dbReference type="Proteomes" id="UP000694844">
    <property type="component" value="Chromosome 5"/>
</dbReference>
<dbReference type="AlphaFoldDB" id="A0A8B8EMU2"/>
<dbReference type="RefSeq" id="XP_022341223.1">
    <property type="nucleotide sequence ID" value="XM_022485515.1"/>
</dbReference>
<dbReference type="RefSeq" id="XP_022341222.1">
    <property type="nucleotide sequence ID" value="XM_022485514.1"/>
</dbReference>
<dbReference type="RefSeq" id="XP_022338711.1">
    <property type="nucleotide sequence ID" value="XM_022483003.1"/>
</dbReference>
<evidence type="ECO:0000256" key="4">
    <source>
        <dbReference type="ARBA" id="ARBA00022989"/>
    </source>
</evidence>
<evidence type="ECO:0000313" key="10">
    <source>
        <dbReference type="RefSeq" id="XP_022338713.1"/>
    </source>
</evidence>
<dbReference type="InterPro" id="IPR036282">
    <property type="entry name" value="Glutathione-S-Trfase_C_sf"/>
</dbReference>
<evidence type="ECO:0000259" key="6">
    <source>
        <dbReference type="Pfam" id="PF22441"/>
    </source>
</evidence>
<organism evidence="7 13">
    <name type="scientific">Crassostrea virginica</name>
    <name type="common">Eastern oyster</name>
    <dbReference type="NCBI Taxonomy" id="6565"/>
    <lineage>
        <taxon>Eukaryota</taxon>
        <taxon>Metazoa</taxon>
        <taxon>Spiralia</taxon>
        <taxon>Lophotrochozoa</taxon>
        <taxon>Mollusca</taxon>
        <taxon>Bivalvia</taxon>
        <taxon>Autobranchia</taxon>
        <taxon>Pteriomorphia</taxon>
        <taxon>Ostreida</taxon>
        <taxon>Ostreoidea</taxon>
        <taxon>Ostreidae</taxon>
        <taxon>Crassostrea</taxon>
    </lineage>
</organism>
<keyword evidence="7" id="KW-1185">Reference proteome</keyword>
<evidence type="ECO:0000313" key="13">
    <source>
        <dbReference type="RefSeq" id="XP_022341224.1"/>
    </source>
</evidence>
<dbReference type="GO" id="GO:0016324">
    <property type="term" value="C:apical plasma membrane"/>
    <property type="evidence" value="ECO:0007669"/>
    <property type="project" value="TreeGrafter"/>
</dbReference>
<keyword evidence="5" id="KW-0472">Membrane</keyword>
<dbReference type="Gene3D" id="3.40.30.10">
    <property type="entry name" value="Glutaredoxin"/>
    <property type="match status" value="1"/>
</dbReference>
<protein>
    <submittedName>
        <fullName evidence="8 9">Chloride intracellular channel protein 2-like</fullName>
    </submittedName>
</protein>
<evidence type="ECO:0000313" key="8">
    <source>
        <dbReference type="RefSeq" id="XP_022338711.1"/>
    </source>
</evidence>
<evidence type="ECO:0000313" key="7">
    <source>
        <dbReference type="Proteomes" id="UP000694844"/>
    </source>
</evidence>
<comment type="subcellular location">
    <subcellularLocation>
        <location evidence="1">Membrane</location>
        <topology evidence="1">Single-pass membrane protein</topology>
    </subcellularLocation>
</comment>
<reference evidence="8 9" key="1">
    <citation type="submission" date="2025-04" db="UniProtKB">
        <authorList>
            <consortium name="RefSeq"/>
        </authorList>
    </citation>
    <scope>IDENTIFICATION</scope>
    <source>
        <tissue evidence="8 9">Whole sample</tissue>
    </source>
</reference>
<dbReference type="PANTHER" id="PTHR43920">
    <property type="entry name" value="CHLORIDE INTRACELLULAR CHANNEL, ISOFORM A"/>
    <property type="match status" value="1"/>
</dbReference>